<keyword evidence="1" id="KW-0812">Transmembrane</keyword>
<dbReference type="Proteomes" id="UP000229342">
    <property type="component" value="Unassembled WGS sequence"/>
</dbReference>
<evidence type="ECO:0000256" key="1">
    <source>
        <dbReference type="SAM" id="Phobius"/>
    </source>
</evidence>
<evidence type="ECO:0000313" key="2">
    <source>
        <dbReference type="EMBL" id="PIQ68285.1"/>
    </source>
</evidence>
<sequence length="347" mass="39134">MKFFKKGKITFLDSIKFGGSAIVVLILVVLIFALGKVAFQGISTGLGRTVFPSSMSSSNSKMFGYAEDAVYSSPGVATELSVRNIADGIAPPYNGGTTGSTAEDFEVTDYNATIETHNLKKTCGTLVALKSAKEVIFENSSEGTSNCSYTFKVKHIKVEEVLATIEKLDPRELNENTYTIQRQIDDFTSEMEILQKKRASIDATLDSALKAYEDITKLATKTQNAEALAKIIDSKIQIIDRLTNERISINEQLDRLARTKVDQLDRLEYTRFYVSVYERRYIDGQQIADSWKQEIRNLVEEVNSAIQFATVRLLTFLLWLLPSILYLFVLVFLAKYVWKAIRKVWFN</sequence>
<dbReference type="AlphaFoldDB" id="A0A2H0KAM5"/>
<comment type="caution">
    <text evidence="2">The sequence shown here is derived from an EMBL/GenBank/DDBJ whole genome shotgun (WGS) entry which is preliminary data.</text>
</comment>
<reference evidence="2 3" key="1">
    <citation type="submission" date="2017-09" db="EMBL/GenBank/DDBJ databases">
        <title>Depth-based differentiation of microbial function through sediment-hosted aquifers and enrichment of novel symbionts in the deep terrestrial subsurface.</title>
        <authorList>
            <person name="Probst A.J."/>
            <person name="Ladd B."/>
            <person name="Jarett J.K."/>
            <person name="Geller-Mcgrath D.E."/>
            <person name="Sieber C.M."/>
            <person name="Emerson J.B."/>
            <person name="Anantharaman K."/>
            <person name="Thomas B.C."/>
            <person name="Malmstrom R."/>
            <person name="Stieglmeier M."/>
            <person name="Klingl A."/>
            <person name="Woyke T."/>
            <person name="Ryan C.M."/>
            <person name="Banfield J.F."/>
        </authorList>
    </citation>
    <scope>NUCLEOTIDE SEQUENCE [LARGE SCALE GENOMIC DNA]</scope>
    <source>
        <strain evidence="2">CG11_big_fil_rev_8_21_14_0_20_46_11</strain>
    </source>
</reference>
<organism evidence="2 3">
    <name type="scientific">Candidatus Taylorbacteria bacterium CG11_big_fil_rev_8_21_14_0_20_46_11</name>
    <dbReference type="NCBI Taxonomy" id="1975025"/>
    <lineage>
        <taxon>Bacteria</taxon>
        <taxon>Candidatus Tayloriibacteriota</taxon>
    </lineage>
</organism>
<dbReference type="EMBL" id="PCVG01000064">
    <property type="protein sequence ID" value="PIQ68285.1"/>
    <property type="molecule type" value="Genomic_DNA"/>
</dbReference>
<feature type="transmembrane region" description="Helical" evidence="1">
    <location>
        <begin position="316"/>
        <end position="338"/>
    </location>
</feature>
<proteinExistence type="predicted"/>
<feature type="transmembrane region" description="Helical" evidence="1">
    <location>
        <begin position="21"/>
        <end position="39"/>
    </location>
</feature>
<keyword evidence="1" id="KW-0472">Membrane</keyword>
<accession>A0A2H0KAM5</accession>
<name>A0A2H0KAM5_9BACT</name>
<evidence type="ECO:0000313" key="3">
    <source>
        <dbReference type="Proteomes" id="UP000229342"/>
    </source>
</evidence>
<gene>
    <name evidence="2" type="ORF">COV91_04930</name>
</gene>
<keyword evidence="1" id="KW-1133">Transmembrane helix</keyword>
<evidence type="ECO:0008006" key="4">
    <source>
        <dbReference type="Google" id="ProtNLM"/>
    </source>
</evidence>
<protein>
    <recommendedName>
        <fullName evidence="4">DUF4349 domain-containing protein</fullName>
    </recommendedName>
</protein>